<dbReference type="PANTHER" id="PTHR22600">
    <property type="entry name" value="BETA-HEXOSAMINIDASE"/>
    <property type="match status" value="1"/>
</dbReference>
<comment type="similarity">
    <text evidence="2 7">Belongs to the glycosyl hydrolase 20 family.</text>
</comment>
<dbReference type="PRINTS" id="PR00738">
    <property type="entry name" value="GLHYDRLASE20"/>
</dbReference>
<dbReference type="InterPro" id="IPR015883">
    <property type="entry name" value="Glyco_hydro_20_cat"/>
</dbReference>
<dbReference type="FunFam" id="3.20.20.80:FF:000063">
    <property type="entry name" value="Beta-hexosaminidase"/>
    <property type="match status" value="1"/>
</dbReference>
<reference evidence="8" key="2">
    <citation type="submission" date="2022-03" db="EMBL/GenBank/DDBJ databases">
        <title>Draft title - Genomic analysis of global carrot germplasm unveils the trajectory of domestication and the origin of high carotenoid orange carrot.</title>
        <authorList>
            <person name="Iorizzo M."/>
            <person name="Ellison S."/>
            <person name="Senalik D."/>
            <person name="Macko-Podgorni A."/>
            <person name="Grzebelus D."/>
            <person name="Bostan H."/>
            <person name="Rolling W."/>
            <person name="Curaba J."/>
            <person name="Simon P."/>
        </authorList>
    </citation>
    <scope>NUCLEOTIDE SEQUENCE</scope>
    <source>
        <tissue evidence="8">Leaf</tissue>
    </source>
</reference>
<dbReference type="Pfam" id="PF00728">
    <property type="entry name" value="Glyco_hydro_20"/>
    <property type="match status" value="1"/>
</dbReference>
<dbReference type="GO" id="GO:0030203">
    <property type="term" value="P:glycosaminoglycan metabolic process"/>
    <property type="evidence" value="ECO:0007669"/>
    <property type="project" value="TreeGrafter"/>
</dbReference>
<organism evidence="8 9">
    <name type="scientific">Daucus carota subsp. sativus</name>
    <name type="common">Carrot</name>
    <dbReference type="NCBI Taxonomy" id="79200"/>
    <lineage>
        <taxon>Eukaryota</taxon>
        <taxon>Viridiplantae</taxon>
        <taxon>Streptophyta</taxon>
        <taxon>Embryophyta</taxon>
        <taxon>Tracheophyta</taxon>
        <taxon>Spermatophyta</taxon>
        <taxon>Magnoliopsida</taxon>
        <taxon>eudicotyledons</taxon>
        <taxon>Gunneridae</taxon>
        <taxon>Pentapetalae</taxon>
        <taxon>asterids</taxon>
        <taxon>campanulids</taxon>
        <taxon>Apiales</taxon>
        <taxon>Apiaceae</taxon>
        <taxon>Apioideae</taxon>
        <taxon>Scandiceae</taxon>
        <taxon>Daucinae</taxon>
        <taxon>Daucus</taxon>
        <taxon>Daucus sect. Daucus</taxon>
    </lineage>
</organism>
<comment type="catalytic activity">
    <reaction evidence="1 7">
        <text>Hydrolysis of terminal non-reducing N-acetyl-D-hexosamine residues in N-acetyl-beta-D-hexosaminides.</text>
        <dbReference type="EC" id="3.2.1.52"/>
    </reaction>
</comment>
<dbReference type="InterPro" id="IPR017853">
    <property type="entry name" value="GH"/>
</dbReference>
<dbReference type="SUPFAM" id="SSF51445">
    <property type="entry name" value="(Trans)glycosidases"/>
    <property type="match status" value="1"/>
</dbReference>
<dbReference type="GO" id="GO:0005975">
    <property type="term" value="P:carbohydrate metabolic process"/>
    <property type="evidence" value="ECO:0007669"/>
    <property type="project" value="InterPro"/>
</dbReference>
<sequence>MGKITVTSLLLGILIHVIVVYADVKNLNIWPMPSSVSHGYNTLYIAKDFKLRTYQSKYADASGILKDGFTKLVDIIKGAHVIDYNYPGSSSSAILQGIHVIVASPSDELQYGVDESYNLDVPMQGKAAYALLKAQTIYGALHGLQTFSQLCNFNISTRAIEVRQVPWTISDQPRFSYRGLLIDTSRHYLSLPVIKKVIDSMAYAKLNVLHWHIVDTQSFPLEIPSYPKLWNGAYSLEERYTMADAAEIVRYAQRQGINVLSELDIPGHAQSWGVGYPSLWPSDKCMEPLDVSNEFTFKLIEGVLSDFSKIFKYKFVHLGGDEVDTTCWEKTPHVSEWLKKKNMNGTDAYEYFVLRAQKIAMSLGYEVVNWEETFNHFGNKLDRKTVVHNWLGGGVAERVVAAGLRCIVSNQGKWYLDHLDSTWQDFYMYEPLTNITSPAKQKLVIGGEVCMWGEHIDASDIEQTIWPRAAAAAERLWTSSNQLAKDSQDVYPRLSHFRCLLNQRGVAASPVNGYGRNVPSGPGSCYQQ</sequence>
<keyword evidence="6 7" id="KW-0326">Glycosidase</keyword>
<gene>
    <name evidence="8" type="ORF">DCAR_0727422</name>
</gene>
<dbReference type="Gramene" id="KZM86771">
    <property type="protein sequence ID" value="KZM86771"/>
    <property type="gene ID" value="DCAR_023905"/>
</dbReference>
<dbReference type="PIRSF" id="PIRSF001093">
    <property type="entry name" value="B-hxosamndse_ab_euk"/>
    <property type="match status" value="1"/>
</dbReference>
<dbReference type="OMA" id="HATDTQS"/>
<evidence type="ECO:0000256" key="4">
    <source>
        <dbReference type="ARBA" id="ARBA00022801"/>
    </source>
</evidence>
<dbReference type="AlphaFoldDB" id="A0A164SWU4"/>
<dbReference type="InterPro" id="IPR025705">
    <property type="entry name" value="Beta_hexosaminidase_sua/sub"/>
</dbReference>
<keyword evidence="3" id="KW-0732">Signal</keyword>
<evidence type="ECO:0000256" key="2">
    <source>
        <dbReference type="ARBA" id="ARBA00006285"/>
    </source>
</evidence>
<keyword evidence="4 7" id="KW-0378">Hydrolase</keyword>
<dbReference type="GO" id="GO:0016020">
    <property type="term" value="C:membrane"/>
    <property type="evidence" value="ECO:0007669"/>
    <property type="project" value="TreeGrafter"/>
</dbReference>
<dbReference type="CDD" id="cd06562">
    <property type="entry name" value="GH20_HexA_HexB-like"/>
    <property type="match status" value="1"/>
</dbReference>
<dbReference type="InterPro" id="IPR029019">
    <property type="entry name" value="HEX_eukaryotic_N"/>
</dbReference>
<dbReference type="Pfam" id="PF14845">
    <property type="entry name" value="Glycohydro_20b2"/>
    <property type="match status" value="1"/>
</dbReference>
<dbReference type="OrthoDB" id="428480at2759"/>
<evidence type="ECO:0000256" key="5">
    <source>
        <dbReference type="ARBA" id="ARBA00023180"/>
    </source>
</evidence>
<evidence type="ECO:0000256" key="3">
    <source>
        <dbReference type="ARBA" id="ARBA00022729"/>
    </source>
</evidence>
<dbReference type="EMBL" id="CP093349">
    <property type="protein sequence ID" value="WOH07987.1"/>
    <property type="molecule type" value="Genomic_DNA"/>
</dbReference>
<protein>
    <recommendedName>
        <fullName evidence="7">Beta-hexosaminidase</fullName>
        <ecNumber evidence="7">3.2.1.52</ecNumber>
    </recommendedName>
</protein>
<dbReference type="Gene3D" id="3.20.20.80">
    <property type="entry name" value="Glycosidases"/>
    <property type="match status" value="1"/>
</dbReference>
<dbReference type="EC" id="3.2.1.52" evidence="7"/>
<dbReference type="Proteomes" id="UP000077755">
    <property type="component" value="Chromosome 7"/>
</dbReference>
<keyword evidence="5" id="KW-0325">Glycoprotein</keyword>
<evidence type="ECO:0000256" key="6">
    <source>
        <dbReference type="ARBA" id="ARBA00023295"/>
    </source>
</evidence>
<evidence type="ECO:0000256" key="1">
    <source>
        <dbReference type="ARBA" id="ARBA00001231"/>
    </source>
</evidence>
<dbReference type="Gene3D" id="3.30.379.10">
    <property type="entry name" value="Chitobiase/beta-hexosaminidase domain 2-like"/>
    <property type="match status" value="1"/>
</dbReference>
<evidence type="ECO:0000313" key="9">
    <source>
        <dbReference type="Proteomes" id="UP000077755"/>
    </source>
</evidence>
<dbReference type="InterPro" id="IPR029018">
    <property type="entry name" value="Hex-like_dom2"/>
</dbReference>
<dbReference type="GO" id="GO:0004563">
    <property type="term" value="F:beta-N-acetylhexosaminidase activity"/>
    <property type="evidence" value="ECO:0007669"/>
    <property type="project" value="UniProtKB-EC"/>
</dbReference>
<evidence type="ECO:0000256" key="7">
    <source>
        <dbReference type="PIRNR" id="PIRNR001093"/>
    </source>
</evidence>
<accession>A0A164SWU4</accession>
<dbReference type="PANTHER" id="PTHR22600:SF21">
    <property type="entry name" value="BETA-HEXOSAMINIDASE A"/>
    <property type="match status" value="1"/>
</dbReference>
<keyword evidence="9" id="KW-1185">Reference proteome</keyword>
<name>A0A164SWU4_DAUCS</name>
<proteinExistence type="inferred from homology"/>
<reference evidence="8" key="1">
    <citation type="journal article" date="2016" name="Nat. Genet.">
        <title>A high-quality carrot genome assembly provides new insights into carotenoid accumulation and asterid genome evolution.</title>
        <authorList>
            <person name="Iorizzo M."/>
            <person name="Ellison S."/>
            <person name="Senalik D."/>
            <person name="Zeng P."/>
            <person name="Satapoomin P."/>
            <person name="Huang J."/>
            <person name="Bowman M."/>
            <person name="Iovene M."/>
            <person name="Sanseverino W."/>
            <person name="Cavagnaro P."/>
            <person name="Yildiz M."/>
            <person name="Macko-Podgorni A."/>
            <person name="Moranska E."/>
            <person name="Grzebelus E."/>
            <person name="Grzebelus D."/>
            <person name="Ashrafi H."/>
            <person name="Zheng Z."/>
            <person name="Cheng S."/>
            <person name="Spooner D."/>
            <person name="Van Deynze A."/>
            <person name="Simon P."/>
        </authorList>
    </citation>
    <scope>NUCLEOTIDE SEQUENCE</scope>
    <source>
        <tissue evidence="8">Leaf</tissue>
    </source>
</reference>
<evidence type="ECO:0000313" key="8">
    <source>
        <dbReference type="EMBL" id="WOH07987.1"/>
    </source>
</evidence>
<dbReference type="SUPFAM" id="SSF55545">
    <property type="entry name" value="beta-N-acetylhexosaminidase-like domain"/>
    <property type="match status" value="1"/>
</dbReference>
<dbReference type="KEGG" id="dcr:108194480"/>